<dbReference type="Proteomes" id="UP000663880">
    <property type="component" value="Unassembled WGS sequence"/>
</dbReference>
<organism evidence="1 2">
    <name type="scientific">Pieris macdunnoughi</name>
    <dbReference type="NCBI Taxonomy" id="345717"/>
    <lineage>
        <taxon>Eukaryota</taxon>
        <taxon>Metazoa</taxon>
        <taxon>Ecdysozoa</taxon>
        <taxon>Arthropoda</taxon>
        <taxon>Hexapoda</taxon>
        <taxon>Insecta</taxon>
        <taxon>Pterygota</taxon>
        <taxon>Neoptera</taxon>
        <taxon>Endopterygota</taxon>
        <taxon>Lepidoptera</taxon>
        <taxon>Glossata</taxon>
        <taxon>Ditrysia</taxon>
        <taxon>Papilionoidea</taxon>
        <taxon>Pieridae</taxon>
        <taxon>Pierinae</taxon>
        <taxon>Pieris</taxon>
    </lineage>
</organism>
<dbReference type="AlphaFoldDB" id="A0A821V9E1"/>
<name>A0A821V9E1_9NEOP</name>
<sequence>MPKGSFVYGDEKSLTLITALKKFSLHECPATGTDQTCSWGTKFRFNVRSLDVCRMKNRQFQSNSIRVERKVKKVSCVNFFRDRKIGVAAPGDTYYTNGGTMQTAARC</sequence>
<keyword evidence="2" id="KW-1185">Reference proteome</keyword>
<proteinExistence type="predicted"/>
<reference evidence="1" key="1">
    <citation type="submission" date="2021-02" db="EMBL/GenBank/DDBJ databases">
        <authorList>
            <person name="Steward A R."/>
        </authorList>
    </citation>
    <scope>NUCLEOTIDE SEQUENCE</scope>
</reference>
<comment type="caution">
    <text evidence="1">The sequence shown here is derived from an EMBL/GenBank/DDBJ whole genome shotgun (WGS) entry which is preliminary data.</text>
</comment>
<evidence type="ECO:0000313" key="2">
    <source>
        <dbReference type="Proteomes" id="UP000663880"/>
    </source>
</evidence>
<dbReference type="EMBL" id="CAJOBZ010000040">
    <property type="protein sequence ID" value="CAF4904200.1"/>
    <property type="molecule type" value="Genomic_DNA"/>
</dbReference>
<evidence type="ECO:0000313" key="1">
    <source>
        <dbReference type="EMBL" id="CAF4904200.1"/>
    </source>
</evidence>
<protein>
    <submittedName>
        <fullName evidence="1">Uncharacterized protein</fullName>
    </submittedName>
</protein>
<accession>A0A821V9E1</accession>
<gene>
    <name evidence="1" type="ORF">PMACD_LOCUS11551</name>
</gene>